<feature type="chain" id="PRO_5001817192" evidence="1">
    <location>
        <begin position="19"/>
        <end position="135"/>
    </location>
</feature>
<keyword evidence="1" id="KW-0732">Signal</keyword>
<dbReference type="Proteomes" id="UP000028824">
    <property type="component" value="Unassembled WGS sequence"/>
</dbReference>
<keyword evidence="3" id="KW-1185">Reference proteome</keyword>
<dbReference type="eggNOG" id="ENOG5032U2V">
    <property type="taxonomic scope" value="Bacteria"/>
</dbReference>
<dbReference type="OrthoDB" id="7644395at2"/>
<dbReference type="RefSeq" id="WP_036636110.1">
    <property type="nucleotide sequence ID" value="NZ_JAYRGJ010000005.1"/>
</dbReference>
<protein>
    <submittedName>
        <fullName evidence="2">Gene transfer agent protein</fullName>
    </submittedName>
</protein>
<feature type="signal peptide" evidence="1">
    <location>
        <begin position="1"/>
        <end position="18"/>
    </location>
</feature>
<dbReference type="Gene3D" id="3.30.2000.30">
    <property type="match status" value="1"/>
</dbReference>
<dbReference type="InterPro" id="IPR053745">
    <property type="entry name" value="Viral_Tail_Comp_sf"/>
</dbReference>
<dbReference type="InterPro" id="IPR021508">
    <property type="entry name" value="Gp17-like"/>
</dbReference>
<proteinExistence type="predicted"/>
<organism evidence="2 3">
    <name type="scientific">Paenirhodobacter enshiensis</name>
    <dbReference type="NCBI Taxonomy" id="1105367"/>
    <lineage>
        <taxon>Bacteria</taxon>
        <taxon>Pseudomonadati</taxon>
        <taxon>Pseudomonadota</taxon>
        <taxon>Alphaproteobacteria</taxon>
        <taxon>Rhodobacterales</taxon>
        <taxon>Rhodobacter group</taxon>
        <taxon>Paenirhodobacter</taxon>
    </lineage>
</organism>
<evidence type="ECO:0000256" key="1">
    <source>
        <dbReference type="SAM" id="SignalP"/>
    </source>
</evidence>
<accession>A0A086Y1B8</accession>
<sequence>MSYALAAALQAAVYARLAADAPLTALVGTAIYDAAPPGTTEGTYVSLGPEDVSDASDRSGDGATHDFIVSVVSDEAGFALAKEVAAAVSDALSGAGLTLSRGYLVGLWFLRAQARRVDKANRRRIDLTFRARVGA</sequence>
<evidence type="ECO:0000313" key="2">
    <source>
        <dbReference type="EMBL" id="KFI28068.1"/>
    </source>
</evidence>
<evidence type="ECO:0000313" key="3">
    <source>
        <dbReference type="Proteomes" id="UP000028824"/>
    </source>
</evidence>
<comment type="caution">
    <text evidence="2">The sequence shown here is derived from an EMBL/GenBank/DDBJ whole genome shotgun (WGS) entry which is preliminary data.</text>
</comment>
<dbReference type="AlphaFoldDB" id="A0A086Y1B8"/>
<dbReference type="EMBL" id="JFZB01000007">
    <property type="protein sequence ID" value="KFI28068.1"/>
    <property type="molecule type" value="Genomic_DNA"/>
</dbReference>
<gene>
    <name evidence="2" type="ORF">CG50_14230</name>
</gene>
<dbReference type="Pfam" id="PF11367">
    <property type="entry name" value="Tail_completion_gp17"/>
    <property type="match status" value="1"/>
</dbReference>
<dbReference type="STRING" id="1105367.CG50_14230"/>
<reference evidence="2 3" key="1">
    <citation type="submission" date="2014-03" db="EMBL/GenBank/DDBJ databases">
        <title>Genome of Paenirhodobacter enshiensis DW2-9.</title>
        <authorList>
            <person name="Wang D."/>
            <person name="Wang G."/>
        </authorList>
    </citation>
    <scope>NUCLEOTIDE SEQUENCE [LARGE SCALE GENOMIC DNA]</scope>
    <source>
        <strain evidence="2 3">DW2-9</strain>
    </source>
</reference>
<name>A0A086Y1B8_9RHOB</name>